<geneLocation type="plasmid" evidence="1 2">
    <name>pPR12A203</name>
</geneLocation>
<sequence length="83" mass="9455">MSQRVMRQKKAERVLDHLFVTCVRECAGRAHDRCQLSIPIKTRVDSSLCGQMLGECGSPHLILDEERRKHASSSTRFNAIVLF</sequence>
<proteinExistence type="predicted"/>
<dbReference type="RefSeq" id="WP_138390647.1">
    <property type="nucleotide sequence ID" value="NZ_CP054024.1"/>
</dbReference>
<protein>
    <submittedName>
        <fullName evidence="1">Uncharacterized protein</fullName>
    </submittedName>
</protein>
<dbReference type="EMBL" id="CP054024">
    <property type="protein sequence ID" value="QKK21053.1"/>
    <property type="molecule type" value="Genomic_DNA"/>
</dbReference>
<reference evidence="1 2" key="1">
    <citation type="submission" date="2020-05" db="EMBL/GenBank/DDBJ databases">
        <title>Genome sequences of pea root nodulating Rhizobium spp.</title>
        <authorList>
            <person name="Rahi P."/>
        </authorList>
    </citation>
    <scope>NUCLEOTIDE SEQUENCE [LARGE SCALE GENOMIC DNA]</scope>
    <source>
        <strain evidence="2">JKLM 12A2</strain>
        <plasmid evidence="1 2">pPR12A203</plasmid>
    </source>
</reference>
<name>A0ABX6PR09_9HYPH</name>
<evidence type="ECO:0000313" key="1">
    <source>
        <dbReference type="EMBL" id="QKK21053.1"/>
    </source>
</evidence>
<accession>A0ABX6PR09</accession>
<organism evidence="1 2">
    <name type="scientific">Rhizobium indicum</name>
    <dbReference type="NCBI Taxonomy" id="2583231"/>
    <lineage>
        <taxon>Bacteria</taxon>
        <taxon>Pseudomonadati</taxon>
        <taxon>Pseudomonadota</taxon>
        <taxon>Alphaproteobacteria</taxon>
        <taxon>Hyphomicrobiales</taxon>
        <taxon>Rhizobiaceae</taxon>
        <taxon>Rhizobium/Agrobacterium group</taxon>
        <taxon>Rhizobium</taxon>
    </lineage>
</organism>
<gene>
    <name evidence="1" type="ORF">FFM53_031985</name>
</gene>
<dbReference type="Proteomes" id="UP000305673">
    <property type="component" value="Plasmid pPR12A203"/>
</dbReference>
<keyword evidence="2" id="KW-1185">Reference proteome</keyword>
<keyword evidence="1" id="KW-0614">Plasmid</keyword>
<evidence type="ECO:0000313" key="2">
    <source>
        <dbReference type="Proteomes" id="UP000305673"/>
    </source>
</evidence>